<dbReference type="Pfam" id="PF24652">
    <property type="entry name" value="CEP76_C"/>
    <property type="match status" value="1"/>
</dbReference>
<dbReference type="InterPro" id="IPR052434">
    <property type="entry name" value="Tectonic-like_complex_comp"/>
</dbReference>
<reference evidence="5" key="1">
    <citation type="submission" date="2025-08" db="UniProtKB">
        <authorList>
            <consortium name="Ensembl"/>
        </authorList>
    </citation>
    <scope>IDENTIFICATION</scope>
</reference>
<evidence type="ECO:0000313" key="5">
    <source>
        <dbReference type="Ensembl" id="ENSCANP00000029907.1"/>
    </source>
</evidence>
<dbReference type="InterPro" id="IPR056288">
    <property type="entry name" value="CEP76_C"/>
</dbReference>
<dbReference type="InterPro" id="IPR041510">
    <property type="entry name" value="DUF5523"/>
</dbReference>
<dbReference type="Pfam" id="PF17661">
    <property type="entry name" value="DUF5523"/>
    <property type="match status" value="1"/>
</dbReference>
<dbReference type="Pfam" id="PF24656">
    <property type="entry name" value="CEPT76_peptidase"/>
    <property type="match status" value="1"/>
</dbReference>
<evidence type="ECO:0000259" key="3">
    <source>
        <dbReference type="Pfam" id="PF24652"/>
    </source>
</evidence>
<organism evidence="5 6">
    <name type="scientific">Colobus angolensis palliatus</name>
    <name type="common">Peters' Angolan colobus</name>
    <dbReference type="NCBI Taxonomy" id="336983"/>
    <lineage>
        <taxon>Eukaryota</taxon>
        <taxon>Metazoa</taxon>
        <taxon>Chordata</taxon>
        <taxon>Craniata</taxon>
        <taxon>Vertebrata</taxon>
        <taxon>Euteleostomi</taxon>
        <taxon>Mammalia</taxon>
        <taxon>Eutheria</taxon>
        <taxon>Euarchontoglires</taxon>
        <taxon>Primates</taxon>
        <taxon>Haplorrhini</taxon>
        <taxon>Catarrhini</taxon>
        <taxon>Cercopithecidae</taxon>
        <taxon>Colobinae</taxon>
        <taxon>Colobus</taxon>
    </lineage>
</organism>
<feature type="compositionally biased region" description="Basic and acidic residues" evidence="1">
    <location>
        <begin position="425"/>
        <end position="436"/>
    </location>
</feature>
<evidence type="ECO:0000259" key="4">
    <source>
        <dbReference type="Pfam" id="PF24656"/>
    </source>
</evidence>
<keyword evidence="6" id="KW-1185">Reference proteome</keyword>
<feature type="domain" description="CEP76/DRC7 peptidase-like" evidence="4">
    <location>
        <begin position="864"/>
        <end position="980"/>
    </location>
</feature>
<dbReference type="AlphaFoldDB" id="A0A2K5JM65"/>
<evidence type="ECO:0000313" key="6">
    <source>
        <dbReference type="Proteomes" id="UP000233080"/>
    </source>
</evidence>
<evidence type="ECO:0000256" key="1">
    <source>
        <dbReference type="SAM" id="MobiDB-lite"/>
    </source>
</evidence>
<dbReference type="GO" id="GO:1904491">
    <property type="term" value="P:protein localization to ciliary transition zone"/>
    <property type="evidence" value="ECO:0007669"/>
    <property type="project" value="TreeGrafter"/>
</dbReference>
<accession>A0A2K5JM65</accession>
<dbReference type="GO" id="GO:0035869">
    <property type="term" value="C:ciliary transition zone"/>
    <property type="evidence" value="ECO:0007669"/>
    <property type="project" value="TreeGrafter"/>
</dbReference>
<dbReference type="InterPro" id="IPR056290">
    <property type="entry name" value="CEPT76/DRC7_peptidase-like_dom"/>
</dbReference>
<feature type="domain" description="DUF5523" evidence="2">
    <location>
        <begin position="22"/>
        <end position="258"/>
    </location>
</feature>
<dbReference type="Ensembl" id="ENSCANT00000053096.1">
    <property type="protein sequence ID" value="ENSCANP00000029907.1"/>
    <property type="gene ID" value="ENSCANG00000038586.1"/>
</dbReference>
<name>A0A2K5JM65_COLAP</name>
<feature type="domain" description="Centrosomal protein of 76 kDa C-terminal" evidence="3">
    <location>
        <begin position="995"/>
        <end position="1050"/>
    </location>
</feature>
<dbReference type="PANTHER" id="PTHR20837:SF2">
    <property type="entry name" value="PROTEIN CC2D2B"/>
    <property type="match status" value="1"/>
</dbReference>
<evidence type="ECO:0000259" key="2">
    <source>
        <dbReference type="Pfam" id="PF17661"/>
    </source>
</evidence>
<dbReference type="STRING" id="336983.ENSCANP00000029907"/>
<dbReference type="Proteomes" id="UP000233080">
    <property type="component" value="Unassembled WGS sequence"/>
</dbReference>
<sequence length="1056" mass="123152">MKKFQRKYFLKMSEEMDNVTAEEITDKHLQKEENQNVVKTMRGKVREKLKISKINKGEKSSMEQLIESKIYRRSKTQVSLDESLSFFILSGEEGSALGKSSEQRPVKDSYPKCFSLGVNLQNVAESEDEEFMKEFILTDLLKVKAADFEDDQEQIKKQKANIFVPSSSPVVNQRKLPKDMMPRILEDEGFYIQRKPEIYKKTCNKMENRLLKLEEGKCWFGESGEIMSLPTPIKQSWNFRLNVRKEPLNPLLKTIYRKAVKYDLGSSFMNKMEGPREIYQLDLNIVGLQFSHHHLFNQEQVLCARLLQLYECFQDRQQQNVSQLLYEKLKALTDATKLSNENSEINQLTRKSLQDYYWQISNTKQMYDLERGKDFSLLRSILRTWKQIKSLRQRQGFTSTPIKLQVQRIKMNKCDEQEQISEMSETEKKNEGKELNGKSQESLSYLASDETEIERIKPITLRPQLSFTAELTSLSKCSFMLRNVDARSVPGIPWLINEQKLFEWANEVRIDPNNPEYSDLMEFVMYMRLKGQDSPKYFRLEQLQDEFNFVAEEKMAKSKRFQLLQLRNAGQLDNFLLQQMPLHDTEIPDFLFQVRRLIMKRIVKISKCNLSDIVTDYEEIASTSQLTDAVCQFVEPRRKLKPQRKERKKVRAQTISDGDIKILVRIVRAYNIPTRKTTINSSPGHDYSFSSLSKIKDNIYINIFDEMMTEKHEISGTFQVTIPPVLLGYTWSNTYVFPKEDSNEQNLKECTFLNIFATIEPQISYVTCNPTLDEFLDQTEVLQRAQIFKKNCKAMFPNRRIITTVFNDEGIQFLVTRYIKALNPPQQLLDIFLHNSNATFDLIARFVSLIPFMPNTPDENDGSDIWMTSERCISLAIGNKEEHAILLCNFFLYFGKQALVLLGTSVLEGHVAYVVTQETNEYLLWNPSTGQCYKQFDPFCPLKSVDCLFDDRNVWFNIQQNNTPMAVFFDYSKESFWKQLLPKNVQGTKVQSIQVTGFPIQMPYTDVQSIIDAVYQTGIHSAEFPQTEFALAVYIHPYPNNILSVWVYLASLVPHQ</sequence>
<dbReference type="PANTHER" id="PTHR20837">
    <property type="entry name" value="CENTROSOMAL PROTEIN-RELATED"/>
    <property type="match status" value="1"/>
</dbReference>
<protein>
    <submittedName>
        <fullName evidence="5">Uncharacterized protein</fullName>
    </submittedName>
</protein>
<reference evidence="5" key="2">
    <citation type="submission" date="2025-09" db="UniProtKB">
        <authorList>
            <consortium name="Ensembl"/>
        </authorList>
    </citation>
    <scope>IDENTIFICATION</scope>
</reference>
<dbReference type="GO" id="GO:1905515">
    <property type="term" value="P:non-motile cilium assembly"/>
    <property type="evidence" value="ECO:0007669"/>
    <property type="project" value="TreeGrafter"/>
</dbReference>
<dbReference type="OMA" id="IYWPETI"/>
<feature type="region of interest" description="Disordered" evidence="1">
    <location>
        <begin position="416"/>
        <end position="441"/>
    </location>
</feature>
<proteinExistence type="predicted"/>